<name>A0ABT1BTE0_9BACT</name>
<dbReference type="Proteomes" id="UP001204015">
    <property type="component" value="Unassembled WGS sequence"/>
</dbReference>
<evidence type="ECO:0000313" key="3">
    <source>
        <dbReference type="Proteomes" id="UP001204015"/>
    </source>
</evidence>
<dbReference type="NCBIfam" id="TIGR02593">
    <property type="entry name" value="CRISPR_cas5"/>
    <property type="match status" value="1"/>
</dbReference>
<evidence type="ECO:0000256" key="1">
    <source>
        <dbReference type="ARBA" id="ARBA00023118"/>
    </source>
</evidence>
<dbReference type="Gene3D" id="3.30.70.2660">
    <property type="match status" value="1"/>
</dbReference>
<reference evidence="2 3" key="1">
    <citation type="submission" date="2022-06" db="EMBL/GenBank/DDBJ databases">
        <title>A taxonomic note on the genus Prevotella: Description of four novel genera and emended description of the genera Hallella and Xylanibacter.</title>
        <authorList>
            <person name="Hitch T.C.A."/>
        </authorList>
    </citation>
    <scope>NUCLEOTIDE SEQUENCE [LARGE SCALE GENOMIC DNA]</scope>
    <source>
        <strain evidence="2 3">DSM 100619</strain>
    </source>
</reference>
<keyword evidence="1" id="KW-0051">Antiviral defense</keyword>
<organism evidence="2 3">
    <name type="scientific">Segatella cerevisiae</name>
    <dbReference type="NCBI Taxonomy" id="2053716"/>
    <lineage>
        <taxon>Bacteria</taxon>
        <taxon>Pseudomonadati</taxon>
        <taxon>Bacteroidota</taxon>
        <taxon>Bacteroidia</taxon>
        <taxon>Bacteroidales</taxon>
        <taxon>Prevotellaceae</taxon>
        <taxon>Segatella</taxon>
    </lineage>
</organism>
<dbReference type="RefSeq" id="WP_252759695.1">
    <property type="nucleotide sequence ID" value="NZ_JAMXLY010000001.1"/>
</dbReference>
<evidence type="ECO:0000313" key="2">
    <source>
        <dbReference type="EMBL" id="MCO6024337.1"/>
    </source>
</evidence>
<dbReference type="EMBL" id="JAMXLY010000001">
    <property type="protein sequence ID" value="MCO6024337.1"/>
    <property type="molecule type" value="Genomic_DNA"/>
</dbReference>
<accession>A0ABT1BTE0</accession>
<sequence>MKVYRIEISSWTASFRYPNLISGYQPTLHVPPLSTVLGLMNACAGNYIVHDHLDIGYYFEYGAESTDLETIYQVGLTGKGTPNNKTKSNVLQRNFLYDCRLFIYLKENQLVDYFRKPQFQILLGRSNDLASVDGIGEYELEEVDKAQKIKGQIVPFEGHYLPGIVQALPEYFTDEIPRKNLGTQAFSVIPYQAEDFSTNIPAYEDSIEGRKIDIYFHHLNFGRRD</sequence>
<protein>
    <submittedName>
        <fullName evidence="2">Type I-B CRISPR-associated protein Cas5b</fullName>
    </submittedName>
</protein>
<proteinExistence type="predicted"/>
<gene>
    <name evidence="2" type="primary">cas5b</name>
    <name evidence="2" type="ORF">NG821_00500</name>
</gene>
<keyword evidence="3" id="KW-1185">Reference proteome</keyword>
<dbReference type="InterPro" id="IPR013422">
    <property type="entry name" value="CRISPR-assoc_prot_Cas5_N"/>
</dbReference>
<dbReference type="InterPro" id="IPR013337">
    <property type="entry name" value="CRISPR-assoc_prot_Cas5_Tneap"/>
</dbReference>
<dbReference type="NCBIfam" id="TIGR01895">
    <property type="entry name" value="cas_Cas5t"/>
    <property type="match status" value="1"/>
</dbReference>
<dbReference type="CDD" id="cd09693">
    <property type="entry name" value="Cas5_I"/>
    <property type="match status" value="1"/>
</dbReference>
<comment type="caution">
    <text evidence="2">The sequence shown here is derived from an EMBL/GenBank/DDBJ whole genome shotgun (WGS) entry which is preliminary data.</text>
</comment>